<accession>A0A164ZGF8</accession>
<evidence type="ECO:0000313" key="2">
    <source>
        <dbReference type="Proteomes" id="UP000076632"/>
    </source>
</evidence>
<keyword evidence="2" id="KW-1185">Reference proteome</keyword>
<dbReference type="AlphaFoldDB" id="A0A164ZGF8"/>
<sequence>MTIPAIEGTNKVVSEKMFTISGLRTAVFGLDELPPQVTEVACLWLLNPRMLTWEYMRPLAAEAIGNWNEKLAAGIELADGTPRRGLIAAAFDQRNHGTRLEDELANESWRGGDTRHAQNMFSIYHGTSIDASQLLTHLPSYIFPPSEDGSQIQITNNLAMGISLGGHATWHMLLHDPRVSAGCVIVGCCDYIRLMTDRADRSGLKTCESGLPPGGKFLGSVDFPNSLIDAVVERDPAGFLVGRKAVTGTGAGAGQEEFDKVQLVADDPAVSSERLLKHLGGKAILNLAGGADKLVPYSCAEPFLTWLKSQKPVVSRTLNVPNGEVPPPFVADGAVFGDKNTVFLEDNIVEGVPHLTVANMVRMATRFVEQVMSGTVGRASPPASSKGPTI</sequence>
<evidence type="ECO:0008006" key="3">
    <source>
        <dbReference type="Google" id="ProtNLM"/>
    </source>
</evidence>
<dbReference type="Proteomes" id="UP000076632">
    <property type="component" value="Unassembled WGS sequence"/>
</dbReference>
<dbReference type="SUPFAM" id="SSF53474">
    <property type="entry name" value="alpha/beta-Hydrolases"/>
    <property type="match status" value="1"/>
</dbReference>
<dbReference type="InParanoid" id="A0A164ZGF8"/>
<protein>
    <recommendedName>
        <fullName evidence="3">Alpha/beta-hydrolase</fullName>
    </recommendedName>
</protein>
<organism evidence="1 2">
    <name type="scientific">Xylona heveae (strain CBS 132557 / TC161)</name>
    <dbReference type="NCBI Taxonomy" id="1328760"/>
    <lineage>
        <taxon>Eukaryota</taxon>
        <taxon>Fungi</taxon>
        <taxon>Dikarya</taxon>
        <taxon>Ascomycota</taxon>
        <taxon>Pezizomycotina</taxon>
        <taxon>Xylonomycetes</taxon>
        <taxon>Xylonales</taxon>
        <taxon>Xylonaceae</taxon>
        <taxon>Xylona</taxon>
    </lineage>
</organism>
<dbReference type="PANTHER" id="PTHR47381">
    <property type="entry name" value="ALPHA/BETA-HYDROLASES SUPERFAMILY PROTEIN"/>
    <property type="match status" value="1"/>
</dbReference>
<gene>
    <name evidence="1" type="ORF">L228DRAFT_271695</name>
</gene>
<evidence type="ECO:0000313" key="1">
    <source>
        <dbReference type="EMBL" id="KZF19073.1"/>
    </source>
</evidence>
<reference evidence="1 2" key="1">
    <citation type="journal article" date="2016" name="Fungal Biol.">
        <title>The genome of Xylona heveae provides a window into fungal endophytism.</title>
        <authorList>
            <person name="Gazis R."/>
            <person name="Kuo A."/>
            <person name="Riley R."/>
            <person name="LaButti K."/>
            <person name="Lipzen A."/>
            <person name="Lin J."/>
            <person name="Amirebrahimi M."/>
            <person name="Hesse C.N."/>
            <person name="Spatafora J.W."/>
            <person name="Henrissat B."/>
            <person name="Hainaut M."/>
            <person name="Grigoriev I.V."/>
            <person name="Hibbett D.S."/>
        </authorList>
    </citation>
    <scope>NUCLEOTIDE SEQUENCE [LARGE SCALE GENOMIC DNA]</scope>
    <source>
        <strain evidence="1 2">TC161</strain>
    </source>
</reference>
<dbReference type="GeneID" id="28900698"/>
<name>A0A164ZGF8_XYLHT</name>
<dbReference type="PANTHER" id="PTHR47381:SF3">
    <property type="entry name" value="ALPHA_BETA-HYDROLASES SUPERFAMILY PROTEIN"/>
    <property type="match status" value="1"/>
</dbReference>
<proteinExistence type="predicted"/>
<dbReference type="Gene3D" id="3.40.50.1820">
    <property type="entry name" value="alpha/beta hydrolase"/>
    <property type="match status" value="1"/>
</dbReference>
<dbReference type="RefSeq" id="XP_018184628.1">
    <property type="nucleotide sequence ID" value="XM_018335561.1"/>
</dbReference>
<dbReference type="InterPro" id="IPR029058">
    <property type="entry name" value="AB_hydrolase_fold"/>
</dbReference>
<dbReference type="EMBL" id="KV407468">
    <property type="protein sequence ID" value="KZF19073.1"/>
    <property type="molecule type" value="Genomic_DNA"/>
</dbReference>
<dbReference type="OrthoDB" id="2152248at2759"/>
<dbReference type="STRING" id="1328760.A0A164ZGF8"/>